<evidence type="ECO:0000313" key="1">
    <source>
        <dbReference type="EMBL" id="GAA3822920.1"/>
    </source>
</evidence>
<proteinExistence type="predicted"/>
<organism evidence="1 2">
    <name type="scientific">Nocardioides panacisoli</name>
    <dbReference type="NCBI Taxonomy" id="627624"/>
    <lineage>
        <taxon>Bacteria</taxon>
        <taxon>Bacillati</taxon>
        <taxon>Actinomycetota</taxon>
        <taxon>Actinomycetes</taxon>
        <taxon>Propionibacteriales</taxon>
        <taxon>Nocardioidaceae</taxon>
        <taxon>Nocardioides</taxon>
    </lineage>
</organism>
<reference evidence="2" key="1">
    <citation type="journal article" date="2019" name="Int. J. Syst. Evol. Microbiol.">
        <title>The Global Catalogue of Microorganisms (GCM) 10K type strain sequencing project: providing services to taxonomists for standard genome sequencing and annotation.</title>
        <authorList>
            <consortium name="The Broad Institute Genomics Platform"/>
            <consortium name="The Broad Institute Genome Sequencing Center for Infectious Disease"/>
            <person name="Wu L."/>
            <person name="Ma J."/>
        </authorList>
    </citation>
    <scope>NUCLEOTIDE SEQUENCE [LARGE SCALE GENOMIC DNA]</scope>
    <source>
        <strain evidence="2">JCM 16953</strain>
    </source>
</reference>
<name>A0ABP7INU5_9ACTN</name>
<dbReference type="RefSeq" id="WP_344775986.1">
    <property type="nucleotide sequence ID" value="NZ_BAABAH010000008.1"/>
</dbReference>
<comment type="caution">
    <text evidence="1">The sequence shown here is derived from an EMBL/GenBank/DDBJ whole genome shotgun (WGS) entry which is preliminary data.</text>
</comment>
<dbReference type="EMBL" id="BAABAH010000008">
    <property type="protein sequence ID" value="GAA3822920.1"/>
    <property type="molecule type" value="Genomic_DNA"/>
</dbReference>
<accession>A0ABP7INU5</accession>
<keyword evidence="2" id="KW-1185">Reference proteome</keyword>
<sequence length="53" mass="5881">MPANRQVLVLLDGGSVPGLLLKWRNDCTEALVTYEIGGRVETDWVPLEQLSLN</sequence>
<dbReference type="Proteomes" id="UP001501821">
    <property type="component" value="Unassembled WGS sequence"/>
</dbReference>
<evidence type="ECO:0000313" key="2">
    <source>
        <dbReference type="Proteomes" id="UP001501821"/>
    </source>
</evidence>
<gene>
    <name evidence="1" type="ORF">GCM10022242_25590</name>
</gene>
<protein>
    <submittedName>
        <fullName evidence="1">Uncharacterized protein</fullName>
    </submittedName>
</protein>